<dbReference type="Proteomes" id="UP000239068">
    <property type="component" value="Unassembled WGS sequence"/>
</dbReference>
<evidence type="ECO:0000313" key="1">
    <source>
        <dbReference type="EMBL" id="PQJ82605.1"/>
    </source>
</evidence>
<dbReference type="OrthoDB" id="795487at2"/>
<evidence type="ECO:0000313" key="2">
    <source>
        <dbReference type="Proteomes" id="UP000239068"/>
    </source>
</evidence>
<accession>A0A2S7WYG7</accession>
<dbReference type="EMBL" id="MSCM01000001">
    <property type="protein sequence ID" value="PQJ82605.1"/>
    <property type="molecule type" value="Genomic_DNA"/>
</dbReference>
<dbReference type="AlphaFoldDB" id="A0A2S7WYG7"/>
<comment type="caution">
    <text evidence="1">The sequence shown here is derived from an EMBL/GenBank/DDBJ whole genome shotgun (WGS) entry which is preliminary data.</text>
</comment>
<keyword evidence="2" id="KW-1185">Reference proteome</keyword>
<gene>
    <name evidence="1" type="ORF">BTO16_08460</name>
</gene>
<organism evidence="1 2">
    <name type="scientific">Polaribacter glomeratus</name>
    <dbReference type="NCBI Taxonomy" id="102"/>
    <lineage>
        <taxon>Bacteria</taxon>
        <taxon>Pseudomonadati</taxon>
        <taxon>Bacteroidota</taxon>
        <taxon>Flavobacteriia</taxon>
        <taxon>Flavobacteriales</taxon>
        <taxon>Flavobacteriaceae</taxon>
    </lineage>
</organism>
<proteinExistence type="predicted"/>
<protein>
    <submittedName>
        <fullName evidence="1">Uncharacterized protein</fullName>
    </submittedName>
</protein>
<sequence length="154" mass="18383">MAYKKLKPHLIDEAVREAEMRKLWHDEYCVTEIETFDSVKVKFYDDMFDHCFYESANRVEKDKSILSLNRLEKMLWIKETLLDGEAILKKGWDNYKKTHYTNRRVAVVKGNYVVIIRFTGVLKAKLITAYEKNDIENILESPDFERTEEFFGKN</sequence>
<reference evidence="1 2" key="1">
    <citation type="submission" date="2016-12" db="EMBL/GenBank/DDBJ databases">
        <title>Trade-off between light-utilization and light-protection in marine flavobacteria.</title>
        <authorList>
            <person name="Kumagai Y."/>
            <person name="Yoshizawa S."/>
            <person name="Kogure K."/>
            <person name="Iwasaki W."/>
        </authorList>
    </citation>
    <scope>NUCLEOTIDE SEQUENCE [LARGE SCALE GENOMIC DNA]</scope>
    <source>
        <strain evidence="1 2">ATCC 43844</strain>
    </source>
</reference>
<dbReference type="RefSeq" id="WP_105021157.1">
    <property type="nucleotide sequence ID" value="NZ_MSCM01000001.1"/>
</dbReference>
<name>A0A2S7WYG7_9FLAO</name>